<organism evidence="8 9">
    <name type="scientific">Branchiostoma floridae</name>
    <name type="common">Florida lancelet</name>
    <name type="synonym">Amphioxus</name>
    <dbReference type="NCBI Taxonomy" id="7739"/>
    <lineage>
        <taxon>Eukaryota</taxon>
        <taxon>Metazoa</taxon>
        <taxon>Chordata</taxon>
        <taxon>Cephalochordata</taxon>
        <taxon>Leptocardii</taxon>
        <taxon>Amphioxiformes</taxon>
        <taxon>Branchiostomatidae</taxon>
        <taxon>Branchiostoma</taxon>
    </lineage>
</organism>
<proteinExistence type="inferred from homology"/>
<dbReference type="KEGG" id="bfo:118407278"/>
<keyword evidence="4" id="KW-1015">Disulfide bond</keyword>
<evidence type="ECO:0000256" key="6">
    <source>
        <dbReference type="RuleBase" id="RU361235"/>
    </source>
</evidence>
<dbReference type="InterPro" id="IPR019819">
    <property type="entry name" value="Carboxylesterase_B_CS"/>
</dbReference>
<dbReference type="GeneID" id="118407278"/>
<dbReference type="RefSeq" id="XP_035663626.1">
    <property type="nucleotide sequence ID" value="XM_035807733.1"/>
</dbReference>
<evidence type="ECO:0000313" key="9">
    <source>
        <dbReference type="RefSeq" id="XP_035663626.1"/>
    </source>
</evidence>
<feature type="active site" description="Charge relay system" evidence="5">
    <location>
        <position position="331"/>
    </location>
</feature>
<keyword evidence="8" id="KW-1185">Reference proteome</keyword>
<dbReference type="GO" id="GO:0004104">
    <property type="term" value="F:cholinesterase activity"/>
    <property type="evidence" value="ECO:0007669"/>
    <property type="project" value="InterPro"/>
</dbReference>
<dbReference type="PANTHER" id="PTHR43918">
    <property type="entry name" value="ACETYLCHOLINESTERASE"/>
    <property type="match status" value="1"/>
</dbReference>
<evidence type="ECO:0000256" key="2">
    <source>
        <dbReference type="ARBA" id="ARBA00022487"/>
    </source>
</evidence>
<dbReference type="InterPro" id="IPR019826">
    <property type="entry name" value="Carboxylesterase_B_AS"/>
</dbReference>
<dbReference type="InterPro" id="IPR000997">
    <property type="entry name" value="Cholinesterase"/>
</dbReference>
<dbReference type="Pfam" id="PF00135">
    <property type="entry name" value="COesterase"/>
    <property type="match status" value="1"/>
</dbReference>
<dbReference type="OrthoDB" id="9000293at2759"/>
<dbReference type="PROSITE" id="PS00941">
    <property type="entry name" value="CARBOXYLESTERASE_B_2"/>
    <property type="match status" value="1"/>
</dbReference>
<accession>A0A9J7HPU0</accession>
<feature type="chain" id="PRO_5039962384" description="Carboxylic ester hydrolase" evidence="6">
    <location>
        <begin position="23"/>
        <end position="493"/>
    </location>
</feature>
<evidence type="ECO:0000256" key="4">
    <source>
        <dbReference type="ARBA" id="ARBA00023157"/>
    </source>
</evidence>
<comment type="similarity">
    <text evidence="1 6">Belongs to the type-B carboxylesterase/lipase family.</text>
</comment>
<dbReference type="PANTHER" id="PTHR43918:SF12">
    <property type="entry name" value="ACETYLCHOLINESTERASE 1"/>
    <property type="match status" value="1"/>
</dbReference>
<evidence type="ECO:0000313" key="8">
    <source>
        <dbReference type="Proteomes" id="UP000001554"/>
    </source>
</evidence>
<keyword evidence="2" id="KW-0719">Serine esterase</keyword>
<dbReference type="SUPFAM" id="SSF53474">
    <property type="entry name" value="alpha/beta-Hydrolases"/>
    <property type="match status" value="1"/>
</dbReference>
<feature type="active site" description="Charge relay system" evidence="5">
    <location>
        <position position="445"/>
    </location>
</feature>
<feature type="signal peptide" evidence="6">
    <location>
        <begin position="1"/>
        <end position="22"/>
    </location>
</feature>
<dbReference type="FunFam" id="3.40.50.1820:FF:000029">
    <property type="entry name" value="Acetylcholinesterase"/>
    <property type="match status" value="1"/>
</dbReference>
<dbReference type="PROSITE" id="PS00122">
    <property type="entry name" value="CARBOXYLESTERASE_B_1"/>
    <property type="match status" value="1"/>
</dbReference>
<dbReference type="Gene3D" id="3.40.50.1820">
    <property type="entry name" value="alpha/beta hydrolase"/>
    <property type="match status" value="1"/>
</dbReference>
<feature type="active site" description="Acyl-ester intermediate" evidence="5">
    <location>
        <position position="212"/>
    </location>
</feature>
<evidence type="ECO:0000259" key="7">
    <source>
        <dbReference type="Pfam" id="PF00135"/>
    </source>
</evidence>
<evidence type="ECO:0000256" key="1">
    <source>
        <dbReference type="ARBA" id="ARBA00005964"/>
    </source>
</evidence>
<reference evidence="9" key="1">
    <citation type="submission" date="2025-08" db="UniProtKB">
        <authorList>
            <consortium name="RefSeq"/>
        </authorList>
    </citation>
    <scope>IDENTIFICATION</scope>
    <source>
        <strain evidence="9">S238N-H82</strain>
        <tissue evidence="9">Testes</tissue>
    </source>
</reference>
<dbReference type="InterPro" id="IPR002018">
    <property type="entry name" value="CarbesteraseB"/>
</dbReference>
<dbReference type="OMA" id="IIQYWSS"/>
<sequence length="493" mass="54041">MIGILAAIFAVPVLFNVQAVTAAADVTAPAGKMAGLEQDVLGTTVNAFLGIPFAKPPIGERRFKRAEPKEPWDGIHQATRLPNACSQQLYEDEYYLWALNTPVSEDCLYLNVWQPTPVPTGAAVMVWIYGGGFQTGSSSVATYDGRYLAATEGVIVVGINYRVSTLGFLYAGTEDAPGNVGLTDQVLALQWVQDNIASFGGDPSKVTLFGESAGGISIGYHLMSPGSWTLFSRAILQSGTALMDWGRDSKTDAYDKTVSFAQTLGCPTERGEMLVCLRNKDGQHLVNTSVLGYTAFYPVLDGSFIPLNPPVALENGAFKKADILLGSNENEGTYFFVVDESPGFSEGTESLITKEQFLEGIPYNVPVLNDFAVDAAAFQYTKWEELDGEAMYRDALDSLYGDFYFICPDVNTGRAHVTTRASVYMYRFAHRASISTFPPWMGVIHGEELPFVFGLPLDPAYVFNEEEKVLTRRMMRHWANFAKTGFSNLLPEY</sequence>
<feature type="domain" description="Carboxylesterase type B" evidence="7">
    <location>
        <begin position="25"/>
        <end position="488"/>
    </location>
</feature>
<keyword evidence="3 6" id="KW-0378">Hydrolase</keyword>
<evidence type="ECO:0000256" key="3">
    <source>
        <dbReference type="ARBA" id="ARBA00022801"/>
    </source>
</evidence>
<dbReference type="InterPro" id="IPR029058">
    <property type="entry name" value="AB_hydrolase_fold"/>
</dbReference>
<protein>
    <recommendedName>
        <fullName evidence="6">Carboxylic ester hydrolase</fullName>
        <ecNumber evidence="6">3.1.1.-</ecNumber>
    </recommendedName>
</protein>
<dbReference type="InterPro" id="IPR050654">
    <property type="entry name" value="AChE-related_enzymes"/>
</dbReference>
<name>A0A9J7HPU0_BRAFL</name>
<dbReference type="Proteomes" id="UP000001554">
    <property type="component" value="Unplaced"/>
</dbReference>
<dbReference type="AlphaFoldDB" id="A0A9J7HPU0"/>
<gene>
    <name evidence="9" type="primary">LOC118407278</name>
</gene>
<dbReference type="CDD" id="cd00312">
    <property type="entry name" value="Esterase_lipase"/>
    <property type="match status" value="1"/>
</dbReference>
<evidence type="ECO:0000256" key="5">
    <source>
        <dbReference type="PIRSR" id="PIRSR600997-1"/>
    </source>
</evidence>
<dbReference type="EC" id="3.1.1.-" evidence="6"/>
<dbReference type="PRINTS" id="PR00878">
    <property type="entry name" value="CHOLNESTRASE"/>
</dbReference>
<keyword evidence="6" id="KW-0732">Signal</keyword>